<dbReference type="PANTHER" id="PTHR14482:SF0">
    <property type="entry name" value="PROTEIN CUSTOS"/>
    <property type="match status" value="1"/>
</dbReference>
<dbReference type="RefSeq" id="XP_011436694.2">
    <property type="nucleotide sequence ID" value="XM_011438392.4"/>
</dbReference>
<feature type="region of interest" description="Disordered" evidence="7">
    <location>
        <begin position="128"/>
        <end position="157"/>
    </location>
</feature>
<evidence type="ECO:0000313" key="8">
    <source>
        <dbReference type="EnsemblMetazoa" id="G35089.3:cds"/>
    </source>
</evidence>
<sequence>MEDESDSDSSVDELKIQQLKEAAVCAESIVTECKKTENKGYKKQMPASLRNLKEKDEAEKKKLENGEQDTGIRLFASSTTTIRDSGEDGKIQMKQKPPVVKRRKLSSSSDSSDEEMRIAEAAISVEQIMKESKTPHNGTQEKSQKTIETVSEKDSEEVLNQVKKKIKRKKKKSEIKIS</sequence>
<keyword evidence="6" id="KW-0539">Nucleus</keyword>
<comment type="subcellular location">
    <subcellularLocation>
        <location evidence="1">Nucleus envelope</location>
    </subcellularLocation>
</comment>
<name>A0A8W8MXX0_MAGGI</name>
<feature type="compositionally biased region" description="Basic and acidic residues" evidence="7">
    <location>
        <begin position="51"/>
        <end position="65"/>
    </location>
</feature>
<organism evidence="8 9">
    <name type="scientific">Magallana gigas</name>
    <name type="common">Pacific oyster</name>
    <name type="synonym">Crassostrea gigas</name>
    <dbReference type="NCBI Taxonomy" id="29159"/>
    <lineage>
        <taxon>Eukaryota</taxon>
        <taxon>Metazoa</taxon>
        <taxon>Spiralia</taxon>
        <taxon>Lophotrochozoa</taxon>
        <taxon>Mollusca</taxon>
        <taxon>Bivalvia</taxon>
        <taxon>Autobranchia</taxon>
        <taxon>Pteriomorphia</taxon>
        <taxon>Ostreida</taxon>
        <taxon>Ostreoidea</taxon>
        <taxon>Ostreidae</taxon>
        <taxon>Magallana</taxon>
    </lineage>
</organism>
<dbReference type="InterPro" id="IPR026694">
    <property type="entry name" value="CUSTOS"/>
</dbReference>
<keyword evidence="4" id="KW-0217">Developmental protein</keyword>
<feature type="region of interest" description="Disordered" evidence="7">
    <location>
        <begin position="38"/>
        <end position="116"/>
    </location>
</feature>
<dbReference type="PANTHER" id="PTHR14482">
    <property type="entry name" value="CHROMOSOME 12 ORF 43 HOMOLOG"/>
    <property type="match status" value="1"/>
</dbReference>
<evidence type="ECO:0000256" key="2">
    <source>
        <dbReference type="ARBA" id="ARBA00008632"/>
    </source>
</evidence>
<dbReference type="GO" id="GO:0005635">
    <property type="term" value="C:nuclear envelope"/>
    <property type="evidence" value="ECO:0007669"/>
    <property type="project" value="UniProtKB-SubCell"/>
</dbReference>
<dbReference type="GeneID" id="105334803"/>
<keyword evidence="5" id="KW-0879">Wnt signaling pathway</keyword>
<dbReference type="EnsemblMetazoa" id="G35089.3">
    <property type="protein sequence ID" value="G35089.3:cds"/>
    <property type="gene ID" value="G35089"/>
</dbReference>
<feature type="compositionally biased region" description="Basic and acidic residues" evidence="7">
    <location>
        <begin position="142"/>
        <end position="153"/>
    </location>
</feature>
<dbReference type="Proteomes" id="UP000005408">
    <property type="component" value="Unassembled WGS sequence"/>
</dbReference>
<evidence type="ECO:0000256" key="7">
    <source>
        <dbReference type="SAM" id="MobiDB-lite"/>
    </source>
</evidence>
<dbReference type="AlphaFoldDB" id="A0A8W8MXX0"/>
<evidence type="ECO:0000313" key="9">
    <source>
        <dbReference type="Proteomes" id="UP000005408"/>
    </source>
</evidence>
<dbReference type="GO" id="GO:0016055">
    <property type="term" value="P:Wnt signaling pathway"/>
    <property type="evidence" value="ECO:0007669"/>
    <property type="project" value="UniProtKB-KW"/>
</dbReference>
<evidence type="ECO:0000256" key="3">
    <source>
        <dbReference type="ARBA" id="ARBA00013465"/>
    </source>
</evidence>
<reference evidence="8" key="1">
    <citation type="submission" date="2022-08" db="UniProtKB">
        <authorList>
            <consortium name="EnsemblMetazoa"/>
        </authorList>
    </citation>
    <scope>IDENTIFICATION</scope>
    <source>
        <strain evidence="8">05x7-T-G4-1.051#20</strain>
    </source>
</reference>
<keyword evidence="9" id="KW-1185">Reference proteome</keyword>
<proteinExistence type="inferred from homology"/>
<comment type="similarity">
    <text evidence="2">Belongs to the CUSTOS family.</text>
</comment>
<evidence type="ECO:0000256" key="1">
    <source>
        <dbReference type="ARBA" id="ARBA00004259"/>
    </source>
</evidence>
<evidence type="ECO:0000256" key="4">
    <source>
        <dbReference type="ARBA" id="ARBA00022473"/>
    </source>
</evidence>
<protein>
    <recommendedName>
        <fullName evidence="3">Protein CUSTOS</fullName>
    </recommendedName>
</protein>
<accession>A0A8W8MXX0</accession>
<evidence type="ECO:0000256" key="6">
    <source>
        <dbReference type="ARBA" id="ARBA00023242"/>
    </source>
</evidence>
<evidence type="ECO:0000256" key="5">
    <source>
        <dbReference type="ARBA" id="ARBA00022687"/>
    </source>
</evidence>